<dbReference type="InterPro" id="IPR021857">
    <property type="entry name" value="DUF3467"/>
</dbReference>
<evidence type="ECO:0000313" key="1">
    <source>
        <dbReference type="EMBL" id="SOH93853.1"/>
    </source>
</evidence>
<dbReference type="EMBL" id="OCTN01000002">
    <property type="protein sequence ID" value="SOH93853.1"/>
    <property type="molecule type" value="Genomic_DNA"/>
</dbReference>
<dbReference type="RefSeq" id="WP_097929399.1">
    <property type="nucleotide sequence ID" value="NZ_OCTN01000002.1"/>
</dbReference>
<evidence type="ECO:0008006" key="3">
    <source>
        <dbReference type="Google" id="ProtNLM"/>
    </source>
</evidence>
<dbReference type="Pfam" id="PF11950">
    <property type="entry name" value="DUF3467"/>
    <property type="match status" value="1"/>
</dbReference>
<keyword evidence="2" id="KW-1185">Reference proteome</keyword>
<accession>A0A2C9CRM2</accession>
<protein>
    <recommendedName>
        <fullName evidence="3">DUF3467 domain-containing protein</fullName>
    </recommendedName>
</protein>
<gene>
    <name evidence="1" type="ORF">SAMN06273572_102531</name>
</gene>
<evidence type="ECO:0000313" key="2">
    <source>
        <dbReference type="Proteomes" id="UP000220034"/>
    </source>
</evidence>
<dbReference type="AlphaFoldDB" id="A0A2C9CRM2"/>
<reference evidence="2" key="1">
    <citation type="submission" date="2017-09" db="EMBL/GenBank/DDBJ databases">
        <authorList>
            <person name="Varghese N."/>
            <person name="Submissions S."/>
        </authorList>
    </citation>
    <scope>NUCLEOTIDE SEQUENCE [LARGE SCALE GENOMIC DNA]</scope>
    <source>
        <strain evidence="2">C7</strain>
    </source>
</reference>
<name>A0A2C9CRM2_9RHOB</name>
<dbReference type="OrthoDB" id="9798280at2"/>
<organism evidence="1 2">
    <name type="scientific">Pontivivens marinum</name>
    <dbReference type="NCBI Taxonomy" id="1690039"/>
    <lineage>
        <taxon>Bacteria</taxon>
        <taxon>Pseudomonadati</taxon>
        <taxon>Pseudomonadota</taxon>
        <taxon>Alphaproteobacteria</taxon>
        <taxon>Rhodobacterales</taxon>
        <taxon>Paracoccaceae</taxon>
        <taxon>Pontivivens</taxon>
    </lineage>
</organism>
<dbReference type="Proteomes" id="UP000220034">
    <property type="component" value="Unassembled WGS sequence"/>
</dbReference>
<proteinExistence type="predicted"/>
<sequence length="101" mass="11139">MSEKNTTNGLTQTLPNGVELVWNDTDIMSSYANVATATATQEEFFLLFGQHQSWKGVPEGGKVEIELNNRMVMNPAAAKRFAAILVRSLEAYEERFGKIGG</sequence>